<dbReference type="InterPro" id="IPR029068">
    <property type="entry name" value="Glyas_Bleomycin-R_OHBP_Dase"/>
</dbReference>
<dbReference type="PROSITE" id="PS51819">
    <property type="entry name" value="VOC"/>
    <property type="match status" value="1"/>
</dbReference>
<keyword evidence="3" id="KW-1185">Reference proteome</keyword>
<dbReference type="RefSeq" id="WP_331208821.1">
    <property type="nucleotide sequence ID" value="NZ_JAZGQL010000012.1"/>
</dbReference>
<name>A0ABU7SF09_9ACTN</name>
<dbReference type="CDD" id="cd06587">
    <property type="entry name" value="VOC"/>
    <property type="match status" value="1"/>
</dbReference>
<sequence>MTARPTRFGGRTDVVLAIVLDCADLNRSATFWGGALGYLAEPPAPPGRYRRLLPPNGDGVELLLQRVPETKRDKNRMHLDLRVPDLEAEVARLLSLGARCLTERPVEEDGWAWHVLADPDGNEFCVLRPPATSTGE</sequence>
<evidence type="ECO:0000313" key="3">
    <source>
        <dbReference type="Proteomes" id="UP001339911"/>
    </source>
</evidence>
<comment type="caution">
    <text evidence="2">The sequence shown here is derived from an EMBL/GenBank/DDBJ whole genome shotgun (WGS) entry which is preliminary data.</text>
</comment>
<dbReference type="SUPFAM" id="SSF54593">
    <property type="entry name" value="Glyoxalase/Bleomycin resistance protein/Dihydroxybiphenyl dioxygenase"/>
    <property type="match status" value="1"/>
</dbReference>
<accession>A0ABU7SF09</accession>
<dbReference type="PANTHER" id="PTHR35908">
    <property type="entry name" value="HYPOTHETICAL FUSION PROTEIN"/>
    <property type="match status" value="1"/>
</dbReference>
<dbReference type="PANTHER" id="PTHR35908:SF1">
    <property type="entry name" value="CONSERVED PROTEIN"/>
    <property type="match status" value="1"/>
</dbReference>
<dbReference type="InterPro" id="IPR037523">
    <property type="entry name" value="VOC_core"/>
</dbReference>
<proteinExistence type="predicted"/>
<evidence type="ECO:0000259" key="1">
    <source>
        <dbReference type="PROSITE" id="PS51819"/>
    </source>
</evidence>
<dbReference type="Gene3D" id="3.10.180.10">
    <property type="entry name" value="2,3-Dihydroxybiphenyl 1,2-Dioxygenase, domain 1"/>
    <property type="match status" value="1"/>
</dbReference>
<dbReference type="Proteomes" id="UP001339911">
    <property type="component" value="Unassembled WGS sequence"/>
</dbReference>
<organism evidence="2 3">
    <name type="scientific">Plantactinospora veratri</name>
    <dbReference type="NCBI Taxonomy" id="1436122"/>
    <lineage>
        <taxon>Bacteria</taxon>
        <taxon>Bacillati</taxon>
        <taxon>Actinomycetota</taxon>
        <taxon>Actinomycetes</taxon>
        <taxon>Micromonosporales</taxon>
        <taxon>Micromonosporaceae</taxon>
        <taxon>Plantactinospora</taxon>
    </lineage>
</organism>
<dbReference type="InterPro" id="IPR041581">
    <property type="entry name" value="Glyoxalase_6"/>
</dbReference>
<dbReference type="EMBL" id="JAZGQL010000012">
    <property type="protein sequence ID" value="MEE6308542.1"/>
    <property type="molecule type" value="Genomic_DNA"/>
</dbReference>
<feature type="domain" description="VOC" evidence="1">
    <location>
        <begin position="14"/>
        <end position="129"/>
    </location>
</feature>
<dbReference type="Pfam" id="PF18029">
    <property type="entry name" value="Glyoxalase_6"/>
    <property type="match status" value="1"/>
</dbReference>
<gene>
    <name evidence="2" type="ORF">V1634_17070</name>
</gene>
<protein>
    <submittedName>
        <fullName evidence="2">VOC family protein</fullName>
    </submittedName>
</protein>
<reference evidence="2 3" key="1">
    <citation type="submission" date="2024-01" db="EMBL/GenBank/DDBJ databases">
        <title>Genome insights into Plantactinospora veratri sp. nov.</title>
        <authorList>
            <person name="Wang L."/>
        </authorList>
    </citation>
    <scope>NUCLEOTIDE SEQUENCE [LARGE SCALE GENOMIC DNA]</scope>
    <source>
        <strain evidence="2 3">NEAU-FHS4</strain>
    </source>
</reference>
<evidence type="ECO:0000313" key="2">
    <source>
        <dbReference type="EMBL" id="MEE6308542.1"/>
    </source>
</evidence>